<feature type="domain" description="Aminotransferase class V" evidence="8">
    <location>
        <begin position="2"/>
        <end position="368"/>
    </location>
</feature>
<reference evidence="9" key="1">
    <citation type="submission" date="2020-10" db="EMBL/GenBank/DDBJ databases">
        <authorList>
            <person name="Gilroy R."/>
        </authorList>
    </citation>
    <scope>NUCLEOTIDE SEQUENCE</scope>
    <source>
        <strain evidence="9">ChiSjej4B22-8349</strain>
    </source>
</reference>
<accession>A0A9D1SVG0</accession>
<dbReference type="GO" id="GO:0006534">
    <property type="term" value="P:cysteine metabolic process"/>
    <property type="evidence" value="ECO:0007669"/>
    <property type="project" value="InterPro"/>
</dbReference>
<dbReference type="PANTHER" id="PTHR43586:SF4">
    <property type="entry name" value="ISOPENICILLIN N EPIMERASE"/>
    <property type="match status" value="1"/>
</dbReference>
<keyword evidence="9" id="KW-0032">Aminotransferase</keyword>
<keyword evidence="4" id="KW-0808">Transferase</keyword>
<proteinExistence type="inferred from homology"/>
<evidence type="ECO:0000313" key="10">
    <source>
        <dbReference type="Proteomes" id="UP000824130"/>
    </source>
</evidence>
<dbReference type="SUPFAM" id="SSF53383">
    <property type="entry name" value="PLP-dependent transferases"/>
    <property type="match status" value="1"/>
</dbReference>
<evidence type="ECO:0000313" key="9">
    <source>
        <dbReference type="EMBL" id="HIU96342.1"/>
    </source>
</evidence>
<comment type="similarity">
    <text evidence="2">Belongs to the class-V pyridoxal-phosphate-dependent aminotransferase family. Csd subfamily.</text>
</comment>
<dbReference type="EC" id="2.8.1.7" evidence="3"/>
<dbReference type="InterPro" id="IPR000192">
    <property type="entry name" value="Aminotrans_V_dom"/>
</dbReference>
<dbReference type="Proteomes" id="UP000824130">
    <property type="component" value="Unassembled WGS sequence"/>
</dbReference>
<dbReference type="EMBL" id="DVOB01000140">
    <property type="protein sequence ID" value="HIU96342.1"/>
    <property type="molecule type" value="Genomic_DNA"/>
</dbReference>
<feature type="region of interest" description="Disordered" evidence="7">
    <location>
        <begin position="223"/>
        <end position="244"/>
    </location>
</feature>
<dbReference type="Gene3D" id="3.90.1150.10">
    <property type="entry name" value="Aspartate Aminotransferase, domain 1"/>
    <property type="match status" value="1"/>
</dbReference>
<sequence length="381" mass="40446">MIYLDYAATSGQKPETVYSAADDALRNASGNPGRSGHKISLKAGDIVAEARLLCSRFFHSENPESMIFCSNATDALNLAIQGSVSKGDHIITSSMEHNAVARPLEHLKDAGVEVTKVNASLETGVDPSDVASAIKENTKLAVFTHMSNVTGTINDVAAIGAICREKGVPFLVDASQSAGAIKIDVQKMNIDMLAFPGHKCLYGPQGTGGLYIKPGLDIRPIKQGGTGSRSEMLHQPEERPDRYESGTLNVPGIAGLGAGIKFIMDTGIDKIHARDKALTDRLIDGLSSLEGIRIYSPLDHERGPVVSITIDGYEPQDISIYLDQVFDIATRSGLHCAPDAHGTIGTLDSGGTVRISPGYFTTEDDIDACIEAVGIISRGEL</sequence>
<dbReference type="PIRSF" id="PIRSF005572">
    <property type="entry name" value="NifS"/>
    <property type="match status" value="1"/>
</dbReference>
<reference evidence="9" key="2">
    <citation type="journal article" date="2021" name="PeerJ">
        <title>Extensive microbial diversity within the chicken gut microbiome revealed by metagenomics and culture.</title>
        <authorList>
            <person name="Gilroy R."/>
            <person name="Ravi A."/>
            <person name="Getino M."/>
            <person name="Pursley I."/>
            <person name="Horton D.L."/>
            <person name="Alikhan N.F."/>
            <person name="Baker D."/>
            <person name="Gharbi K."/>
            <person name="Hall N."/>
            <person name="Watson M."/>
            <person name="Adriaenssens E.M."/>
            <person name="Foster-Nyarko E."/>
            <person name="Jarju S."/>
            <person name="Secka A."/>
            <person name="Antonio M."/>
            <person name="Oren A."/>
            <person name="Chaudhuri R.R."/>
            <person name="La Ragione R."/>
            <person name="Hildebrand F."/>
            <person name="Pallen M.J."/>
        </authorList>
    </citation>
    <scope>NUCLEOTIDE SEQUENCE</scope>
    <source>
        <strain evidence="9">ChiSjej4B22-8349</strain>
    </source>
</reference>
<comment type="catalytic activity">
    <reaction evidence="6">
        <text>(sulfur carrier)-H + L-cysteine = (sulfur carrier)-SH + L-alanine</text>
        <dbReference type="Rhea" id="RHEA:43892"/>
        <dbReference type="Rhea" id="RHEA-COMP:14737"/>
        <dbReference type="Rhea" id="RHEA-COMP:14739"/>
        <dbReference type="ChEBI" id="CHEBI:29917"/>
        <dbReference type="ChEBI" id="CHEBI:35235"/>
        <dbReference type="ChEBI" id="CHEBI:57972"/>
        <dbReference type="ChEBI" id="CHEBI:64428"/>
        <dbReference type="EC" id="2.8.1.7"/>
    </reaction>
</comment>
<evidence type="ECO:0000256" key="3">
    <source>
        <dbReference type="ARBA" id="ARBA00012239"/>
    </source>
</evidence>
<protein>
    <recommendedName>
        <fullName evidence="3">cysteine desulfurase</fullName>
        <ecNumber evidence="3">2.8.1.7</ecNumber>
    </recommendedName>
</protein>
<dbReference type="GO" id="GO:0008483">
    <property type="term" value="F:transaminase activity"/>
    <property type="evidence" value="ECO:0007669"/>
    <property type="project" value="UniProtKB-KW"/>
</dbReference>
<dbReference type="InterPro" id="IPR015422">
    <property type="entry name" value="PyrdxlP-dep_Trfase_small"/>
</dbReference>
<evidence type="ECO:0000256" key="7">
    <source>
        <dbReference type="SAM" id="MobiDB-lite"/>
    </source>
</evidence>
<name>A0A9D1SVG0_9FIRM</name>
<evidence type="ECO:0000256" key="5">
    <source>
        <dbReference type="ARBA" id="ARBA00022898"/>
    </source>
</evidence>
<evidence type="ECO:0000256" key="1">
    <source>
        <dbReference type="ARBA" id="ARBA00001933"/>
    </source>
</evidence>
<organism evidence="9 10">
    <name type="scientific">Candidatus Allocopromorpha excrementipullorum</name>
    <dbReference type="NCBI Taxonomy" id="2840743"/>
    <lineage>
        <taxon>Bacteria</taxon>
        <taxon>Bacillati</taxon>
        <taxon>Bacillota</taxon>
        <taxon>Clostridia</taxon>
        <taxon>Eubacteriales</taxon>
        <taxon>Eubacteriaceae</taxon>
        <taxon>Eubacteriaceae incertae sedis</taxon>
        <taxon>Candidatus Allocopromorpha</taxon>
    </lineage>
</organism>
<evidence type="ECO:0000256" key="4">
    <source>
        <dbReference type="ARBA" id="ARBA00022679"/>
    </source>
</evidence>
<evidence type="ECO:0000256" key="2">
    <source>
        <dbReference type="ARBA" id="ARBA00010447"/>
    </source>
</evidence>
<dbReference type="InterPro" id="IPR010970">
    <property type="entry name" value="Cys_dSase_SufS"/>
</dbReference>
<keyword evidence="5" id="KW-0663">Pyridoxal phosphate</keyword>
<dbReference type="InterPro" id="IPR015424">
    <property type="entry name" value="PyrdxlP-dep_Trfase"/>
</dbReference>
<dbReference type="InterPro" id="IPR016454">
    <property type="entry name" value="Cysteine_dSase"/>
</dbReference>
<dbReference type="AlphaFoldDB" id="A0A9D1SVG0"/>
<dbReference type="InterPro" id="IPR010969">
    <property type="entry name" value="Cys_dSase-rel_unknwn_funct"/>
</dbReference>
<gene>
    <name evidence="9" type="ORF">IAD25_06545</name>
</gene>
<dbReference type="GO" id="GO:0031071">
    <property type="term" value="F:cysteine desulfurase activity"/>
    <property type="evidence" value="ECO:0007669"/>
    <property type="project" value="UniProtKB-EC"/>
</dbReference>
<dbReference type="GO" id="GO:0030170">
    <property type="term" value="F:pyridoxal phosphate binding"/>
    <property type="evidence" value="ECO:0007669"/>
    <property type="project" value="InterPro"/>
</dbReference>
<dbReference type="CDD" id="cd06453">
    <property type="entry name" value="SufS_like"/>
    <property type="match status" value="1"/>
</dbReference>
<dbReference type="Pfam" id="PF00266">
    <property type="entry name" value="Aminotran_5"/>
    <property type="match status" value="1"/>
</dbReference>
<comment type="caution">
    <text evidence="9">The sequence shown here is derived from an EMBL/GenBank/DDBJ whole genome shotgun (WGS) entry which is preliminary data.</text>
</comment>
<evidence type="ECO:0000259" key="8">
    <source>
        <dbReference type="Pfam" id="PF00266"/>
    </source>
</evidence>
<dbReference type="Gene3D" id="3.40.640.10">
    <property type="entry name" value="Type I PLP-dependent aspartate aminotransferase-like (Major domain)"/>
    <property type="match status" value="1"/>
</dbReference>
<comment type="cofactor">
    <cofactor evidence="1">
        <name>pyridoxal 5'-phosphate</name>
        <dbReference type="ChEBI" id="CHEBI:597326"/>
    </cofactor>
</comment>
<dbReference type="PANTHER" id="PTHR43586">
    <property type="entry name" value="CYSTEINE DESULFURASE"/>
    <property type="match status" value="1"/>
</dbReference>
<feature type="compositionally biased region" description="Basic and acidic residues" evidence="7">
    <location>
        <begin position="231"/>
        <end position="244"/>
    </location>
</feature>
<dbReference type="NCBIfam" id="TIGR01977">
    <property type="entry name" value="am_tr_V_EF2568"/>
    <property type="match status" value="1"/>
</dbReference>
<evidence type="ECO:0000256" key="6">
    <source>
        <dbReference type="ARBA" id="ARBA00050776"/>
    </source>
</evidence>
<dbReference type="InterPro" id="IPR015421">
    <property type="entry name" value="PyrdxlP-dep_Trfase_major"/>
</dbReference>